<dbReference type="PRINTS" id="PR01084">
    <property type="entry name" value="NAHEXCHNGR"/>
</dbReference>
<organism evidence="2 3">
    <name type="scientific">Parelaphostrongylus tenuis</name>
    <name type="common">Meningeal worm</name>
    <dbReference type="NCBI Taxonomy" id="148309"/>
    <lineage>
        <taxon>Eukaryota</taxon>
        <taxon>Metazoa</taxon>
        <taxon>Ecdysozoa</taxon>
        <taxon>Nematoda</taxon>
        <taxon>Chromadorea</taxon>
        <taxon>Rhabditida</taxon>
        <taxon>Rhabditina</taxon>
        <taxon>Rhabditomorpha</taxon>
        <taxon>Strongyloidea</taxon>
        <taxon>Metastrongylidae</taxon>
        <taxon>Parelaphostrongylus</taxon>
    </lineage>
</organism>
<protein>
    <submittedName>
        <fullName evidence="2">Sodium/hydrogen exchanger 7</fullName>
    </submittedName>
</protein>
<evidence type="ECO:0000256" key="1">
    <source>
        <dbReference type="SAM" id="Phobius"/>
    </source>
</evidence>
<keyword evidence="1" id="KW-0812">Transmembrane</keyword>
<evidence type="ECO:0000313" key="2">
    <source>
        <dbReference type="EMBL" id="KAJ1365705.1"/>
    </source>
</evidence>
<evidence type="ECO:0000313" key="3">
    <source>
        <dbReference type="Proteomes" id="UP001196413"/>
    </source>
</evidence>
<dbReference type="AlphaFoldDB" id="A0AAD5MW92"/>
<comment type="caution">
    <text evidence="2">The sequence shown here is derived from an EMBL/GenBank/DDBJ whole genome shotgun (WGS) entry which is preliminary data.</text>
</comment>
<keyword evidence="1" id="KW-0472">Membrane</keyword>
<dbReference type="GO" id="GO:0016020">
    <property type="term" value="C:membrane"/>
    <property type="evidence" value="ECO:0007669"/>
    <property type="project" value="InterPro"/>
</dbReference>
<dbReference type="GO" id="GO:0015385">
    <property type="term" value="F:sodium:proton antiporter activity"/>
    <property type="evidence" value="ECO:0007669"/>
    <property type="project" value="InterPro"/>
</dbReference>
<gene>
    <name evidence="2" type="primary">SLC9A7</name>
    <name evidence="2" type="ORF">KIN20_026119</name>
</gene>
<reference evidence="2" key="1">
    <citation type="submission" date="2021-06" db="EMBL/GenBank/DDBJ databases">
        <title>Parelaphostrongylus tenuis whole genome reference sequence.</title>
        <authorList>
            <person name="Garwood T.J."/>
            <person name="Larsen P.A."/>
            <person name="Fountain-Jones N.M."/>
            <person name="Garbe J.R."/>
            <person name="Macchietto M.G."/>
            <person name="Kania S.A."/>
            <person name="Gerhold R.W."/>
            <person name="Richards J.E."/>
            <person name="Wolf T.M."/>
        </authorList>
    </citation>
    <scope>NUCLEOTIDE SEQUENCE</scope>
    <source>
        <strain evidence="2">MNPRO001-30</strain>
        <tissue evidence="2">Meninges</tissue>
    </source>
</reference>
<keyword evidence="3" id="KW-1185">Reference proteome</keyword>
<proteinExistence type="predicted"/>
<dbReference type="Proteomes" id="UP001196413">
    <property type="component" value="Unassembled WGS sequence"/>
</dbReference>
<dbReference type="InterPro" id="IPR004709">
    <property type="entry name" value="NaH_exchanger"/>
</dbReference>
<accession>A0AAD5MW92</accession>
<dbReference type="EMBL" id="JAHQIW010005335">
    <property type="protein sequence ID" value="KAJ1365705.1"/>
    <property type="molecule type" value="Genomic_DNA"/>
</dbReference>
<dbReference type="GO" id="GO:0006885">
    <property type="term" value="P:regulation of pH"/>
    <property type="evidence" value="ECO:0007669"/>
    <property type="project" value="InterPro"/>
</dbReference>
<name>A0AAD5MW92_PARTN</name>
<keyword evidence="1" id="KW-1133">Transmembrane helix</keyword>
<feature type="transmembrane region" description="Helical" evidence="1">
    <location>
        <begin position="12"/>
        <end position="29"/>
    </location>
</feature>
<sequence>MADQRNAFSPATFFNIVMPPIIYNAGYILKKRPFFRNIGCILVSHLLLRRLPLLREECA</sequence>